<dbReference type="GO" id="GO:0005576">
    <property type="term" value="C:extracellular region"/>
    <property type="evidence" value="ECO:0007669"/>
    <property type="project" value="InterPro"/>
</dbReference>
<dbReference type="EMBL" id="JAABOJ010000022">
    <property type="protein sequence ID" value="KAF3279014.1"/>
    <property type="molecule type" value="Genomic_DNA"/>
</dbReference>
<evidence type="ECO:0000313" key="6">
    <source>
        <dbReference type="Proteomes" id="UP000474640"/>
    </source>
</evidence>
<dbReference type="InterPro" id="IPR000254">
    <property type="entry name" value="CBD"/>
</dbReference>
<dbReference type="OrthoDB" id="5823761at2759"/>
<name>A0A7C8R879_ORBOL</name>
<feature type="compositionally biased region" description="Low complexity" evidence="2">
    <location>
        <begin position="129"/>
        <end position="158"/>
    </location>
</feature>
<dbReference type="AlphaFoldDB" id="A0A7C8R879"/>
<evidence type="ECO:0000256" key="3">
    <source>
        <dbReference type="SAM" id="SignalP"/>
    </source>
</evidence>
<reference evidence="5 6" key="1">
    <citation type="submission" date="2020-01" db="EMBL/GenBank/DDBJ databases">
        <authorList>
            <person name="Palmer J.M."/>
        </authorList>
    </citation>
    <scope>NUCLEOTIDE SEQUENCE [LARGE SCALE GENOMIC DNA]</scope>
    <source>
        <strain evidence="5 6">TWF970</strain>
    </source>
</reference>
<accession>A0A7C8R879</accession>
<gene>
    <name evidence="5" type="ORF">TWF970_004123</name>
</gene>
<proteinExistence type="predicted"/>
<feature type="region of interest" description="Disordered" evidence="2">
    <location>
        <begin position="129"/>
        <end position="160"/>
    </location>
</feature>
<evidence type="ECO:0000313" key="5">
    <source>
        <dbReference type="EMBL" id="KAF3279014.1"/>
    </source>
</evidence>
<evidence type="ECO:0000256" key="1">
    <source>
        <dbReference type="ARBA" id="ARBA00022729"/>
    </source>
</evidence>
<evidence type="ECO:0000256" key="2">
    <source>
        <dbReference type="SAM" id="MobiDB-lite"/>
    </source>
</evidence>
<keyword evidence="1 3" id="KW-0732">Signal</keyword>
<evidence type="ECO:0000259" key="4">
    <source>
        <dbReference type="Pfam" id="PF00734"/>
    </source>
</evidence>
<feature type="chain" id="PRO_5028932210" description="CBM1 domain-containing protein" evidence="3">
    <location>
        <begin position="22"/>
        <end position="204"/>
    </location>
</feature>
<feature type="domain" description="CBM1" evidence="4">
    <location>
        <begin position="169"/>
        <end position="190"/>
    </location>
</feature>
<feature type="signal peptide" evidence="3">
    <location>
        <begin position="1"/>
        <end position="21"/>
    </location>
</feature>
<dbReference type="Pfam" id="PF00734">
    <property type="entry name" value="CBM_1"/>
    <property type="match status" value="1"/>
</dbReference>
<protein>
    <recommendedName>
        <fullName evidence="4">CBM1 domain-containing protein</fullName>
    </recommendedName>
</protein>
<comment type="caution">
    <text evidence="5">The sequence shown here is derived from an EMBL/GenBank/DDBJ whole genome shotgun (WGS) entry which is preliminary data.</text>
</comment>
<sequence>MKFLSSVVLALASSLLPGVQASLNCTVVGQPLEYRSCEYPDCSIVGVYSVGAMIQAACRSDCSSNTNVWFQLYNKYFLPGGARVTGCNYSGIPFAQTGLPYCYEEQARPRPTTCTRGTNIPTLTATTTGATTARTSTTGPVTTRPTTTTTPAITTRPTTTPPPGNCGGLYTQCGGTGWTGATCCSAGTCESHTLESNIIMRYFA</sequence>
<dbReference type="GO" id="GO:0005975">
    <property type="term" value="P:carbohydrate metabolic process"/>
    <property type="evidence" value="ECO:0007669"/>
    <property type="project" value="InterPro"/>
</dbReference>
<dbReference type="GO" id="GO:0030248">
    <property type="term" value="F:cellulose binding"/>
    <property type="evidence" value="ECO:0007669"/>
    <property type="project" value="InterPro"/>
</dbReference>
<dbReference type="Proteomes" id="UP000474640">
    <property type="component" value="Unassembled WGS sequence"/>
</dbReference>
<organism evidence="5 6">
    <name type="scientific">Orbilia oligospora</name>
    <name type="common">Nematode-trapping fungus</name>
    <name type="synonym">Arthrobotrys oligospora</name>
    <dbReference type="NCBI Taxonomy" id="2813651"/>
    <lineage>
        <taxon>Eukaryota</taxon>
        <taxon>Fungi</taxon>
        <taxon>Dikarya</taxon>
        <taxon>Ascomycota</taxon>
        <taxon>Pezizomycotina</taxon>
        <taxon>Orbiliomycetes</taxon>
        <taxon>Orbiliales</taxon>
        <taxon>Orbiliaceae</taxon>
        <taxon>Orbilia</taxon>
    </lineage>
</organism>